<dbReference type="AlphaFoldDB" id="A0AAF0Q175"/>
<evidence type="ECO:0000256" key="1">
    <source>
        <dbReference type="SAM" id="MobiDB-lite"/>
    </source>
</evidence>
<sequence length="25" mass="3024">MQSQWRWKELSKGYPKLSRDDPNSS</sequence>
<protein>
    <submittedName>
        <fullName evidence="2">Uncharacterized protein</fullName>
    </submittedName>
</protein>
<reference evidence="2" key="1">
    <citation type="submission" date="2023-08" db="EMBL/GenBank/DDBJ databases">
        <title>A de novo genome assembly of Solanum verrucosum Schlechtendal, a Mexican diploid species geographically isolated from the other diploid A-genome species in potato relatives.</title>
        <authorList>
            <person name="Hosaka K."/>
        </authorList>
    </citation>
    <scope>NUCLEOTIDE SEQUENCE</scope>
    <source>
        <tissue evidence="2">Young leaves</tissue>
    </source>
</reference>
<evidence type="ECO:0000313" key="3">
    <source>
        <dbReference type="Proteomes" id="UP001234989"/>
    </source>
</evidence>
<accession>A0AAF0Q175</accession>
<dbReference type="Proteomes" id="UP001234989">
    <property type="component" value="Chromosome 1"/>
</dbReference>
<gene>
    <name evidence="2" type="ORF">MTR67_005606</name>
</gene>
<feature type="region of interest" description="Disordered" evidence="1">
    <location>
        <begin position="1"/>
        <end position="25"/>
    </location>
</feature>
<keyword evidence="3" id="KW-1185">Reference proteome</keyword>
<name>A0AAF0Q175_SOLVR</name>
<dbReference type="EMBL" id="CP133612">
    <property type="protein sequence ID" value="WMV12221.1"/>
    <property type="molecule type" value="Genomic_DNA"/>
</dbReference>
<evidence type="ECO:0000313" key="2">
    <source>
        <dbReference type="EMBL" id="WMV12221.1"/>
    </source>
</evidence>
<proteinExistence type="predicted"/>
<organism evidence="2 3">
    <name type="scientific">Solanum verrucosum</name>
    <dbReference type="NCBI Taxonomy" id="315347"/>
    <lineage>
        <taxon>Eukaryota</taxon>
        <taxon>Viridiplantae</taxon>
        <taxon>Streptophyta</taxon>
        <taxon>Embryophyta</taxon>
        <taxon>Tracheophyta</taxon>
        <taxon>Spermatophyta</taxon>
        <taxon>Magnoliopsida</taxon>
        <taxon>eudicotyledons</taxon>
        <taxon>Gunneridae</taxon>
        <taxon>Pentapetalae</taxon>
        <taxon>asterids</taxon>
        <taxon>lamiids</taxon>
        <taxon>Solanales</taxon>
        <taxon>Solanaceae</taxon>
        <taxon>Solanoideae</taxon>
        <taxon>Solaneae</taxon>
        <taxon>Solanum</taxon>
    </lineage>
</organism>